<protein>
    <submittedName>
        <fullName evidence="1">Uncharacterized protein</fullName>
    </submittedName>
</protein>
<reference evidence="1" key="1">
    <citation type="submission" date="2022-01" db="EMBL/GenBank/DDBJ databases">
        <authorList>
            <person name="King R."/>
        </authorList>
    </citation>
    <scope>NUCLEOTIDE SEQUENCE</scope>
</reference>
<dbReference type="PANTHER" id="PTHR45913:SF5">
    <property type="entry name" value="GENERAL TRANSCRIPTION FACTOR II-I REPEAT DOMAIN-CONTAINING PROTEIN 2A-LIKE PROTEIN"/>
    <property type="match status" value="1"/>
</dbReference>
<gene>
    <name evidence="1" type="ORF">PSYICH_LOCUS8801</name>
</gene>
<dbReference type="PANTHER" id="PTHR45913">
    <property type="entry name" value="EPM2A-INTERACTING PROTEIN 1"/>
    <property type="match status" value="1"/>
</dbReference>
<keyword evidence="2" id="KW-1185">Reference proteome</keyword>
<dbReference type="AlphaFoldDB" id="A0A9P0CY25"/>
<evidence type="ECO:0000313" key="2">
    <source>
        <dbReference type="Proteomes" id="UP001153636"/>
    </source>
</evidence>
<evidence type="ECO:0000313" key="1">
    <source>
        <dbReference type="EMBL" id="CAH1108390.1"/>
    </source>
</evidence>
<organism evidence="1 2">
    <name type="scientific">Psylliodes chrysocephalus</name>
    <dbReference type="NCBI Taxonomy" id="3402493"/>
    <lineage>
        <taxon>Eukaryota</taxon>
        <taxon>Metazoa</taxon>
        <taxon>Ecdysozoa</taxon>
        <taxon>Arthropoda</taxon>
        <taxon>Hexapoda</taxon>
        <taxon>Insecta</taxon>
        <taxon>Pterygota</taxon>
        <taxon>Neoptera</taxon>
        <taxon>Endopterygota</taxon>
        <taxon>Coleoptera</taxon>
        <taxon>Polyphaga</taxon>
        <taxon>Cucujiformia</taxon>
        <taxon>Chrysomeloidea</taxon>
        <taxon>Chrysomelidae</taxon>
        <taxon>Galerucinae</taxon>
        <taxon>Alticini</taxon>
        <taxon>Psylliodes</taxon>
    </lineage>
</organism>
<dbReference type="Proteomes" id="UP001153636">
    <property type="component" value="Chromosome 3"/>
</dbReference>
<dbReference type="OrthoDB" id="6431883at2759"/>
<dbReference type="EMBL" id="OV651815">
    <property type="protein sequence ID" value="CAH1108390.1"/>
    <property type="molecule type" value="Genomic_DNA"/>
</dbReference>
<accession>A0A9P0CY25</accession>
<name>A0A9P0CY25_9CUCU</name>
<sequence length="166" mass="19012">MKVNIEQEAATRASCRVALEIAKRGKPFTDGEMIKDCVIAVVEEMYHEKSLCGKCLDVSEVLKPVISVVNFIRSTGLNHRQFREFIEEMEENDLPYYTAVLWLSCGKVLQRFFVLRAVIEFFLMESSALLPNYKIVTGCGVSILCRFDKTYERTEFESPKRKPASP</sequence>
<proteinExistence type="predicted"/>